<evidence type="ECO:0000313" key="2">
    <source>
        <dbReference type="EMBL" id="AMG36849.1"/>
    </source>
</evidence>
<gene>
    <name evidence="2" type="ORF">AL504_12930</name>
</gene>
<proteinExistence type="predicted"/>
<dbReference type="SUPFAM" id="SSF53335">
    <property type="entry name" value="S-adenosyl-L-methionine-dependent methyltransferases"/>
    <property type="match status" value="1"/>
</dbReference>
<keyword evidence="2" id="KW-0489">Methyltransferase</keyword>
<organism evidence="2 3">
    <name type="scientific">Alcaligenes xylosoxydans xylosoxydans</name>
    <name type="common">Achromobacter xylosoxidans</name>
    <dbReference type="NCBI Taxonomy" id="85698"/>
    <lineage>
        <taxon>Bacteria</taxon>
        <taxon>Pseudomonadati</taxon>
        <taxon>Pseudomonadota</taxon>
        <taxon>Betaproteobacteria</taxon>
        <taxon>Burkholderiales</taxon>
        <taxon>Alcaligenaceae</taxon>
        <taxon>Achromobacter</taxon>
    </lineage>
</organism>
<dbReference type="AlphaFoldDB" id="A0A0X8NYY4"/>
<accession>A0A0X8NYY4</accession>
<dbReference type="Gene3D" id="3.40.50.150">
    <property type="entry name" value="Vaccinia Virus protein VP39"/>
    <property type="match status" value="1"/>
</dbReference>
<dbReference type="InterPro" id="IPR013216">
    <property type="entry name" value="Methyltransf_11"/>
</dbReference>
<evidence type="ECO:0000313" key="3">
    <source>
        <dbReference type="Proteomes" id="UP000060602"/>
    </source>
</evidence>
<dbReference type="InterPro" id="IPR029063">
    <property type="entry name" value="SAM-dependent_MTases_sf"/>
</dbReference>
<keyword evidence="2" id="KW-0808">Transferase</keyword>
<feature type="domain" description="Methyltransferase type 11" evidence="1">
    <location>
        <begin position="71"/>
        <end position="151"/>
    </location>
</feature>
<dbReference type="RefSeq" id="WP_061072262.1">
    <property type="nucleotide sequence ID" value="NZ_CP014060.2"/>
</dbReference>
<sequence>MPKFKDAFKSGLFRLSPALAARCGVQFPLRAPNRAFLEQQIFDYLNQQADGPQGPGRCLFLGMGEYTWHYPRLLKPEFHSLDMDPEQARYGVPGRHLTGSATEMAALYEPGYFDVVIANGLIGYGLNEQAGYERMLEQCHAVLKPGGLLILGYNDTPERAPFPVHIDALGLFAPFVPPIAGVEQPRHPMRDKYHHVFIFARRRERDAVAA</sequence>
<dbReference type="CDD" id="cd02440">
    <property type="entry name" value="AdoMet_MTases"/>
    <property type="match status" value="1"/>
</dbReference>
<dbReference type="GO" id="GO:0032259">
    <property type="term" value="P:methylation"/>
    <property type="evidence" value="ECO:0007669"/>
    <property type="project" value="UniProtKB-KW"/>
</dbReference>
<dbReference type="Proteomes" id="UP000060602">
    <property type="component" value="Chromosome"/>
</dbReference>
<protein>
    <submittedName>
        <fullName evidence="2">Class I SAM-dependent methyltransferase</fullName>
    </submittedName>
</protein>
<name>A0A0X8NYY4_ALCXX</name>
<evidence type="ECO:0000259" key="1">
    <source>
        <dbReference type="Pfam" id="PF08241"/>
    </source>
</evidence>
<dbReference type="Pfam" id="PF08241">
    <property type="entry name" value="Methyltransf_11"/>
    <property type="match status" value="1"/>
</dbReference>
<reference evidence="3" key="1">
    <citation type="submission" date="2015-12" db="EMBL/GenBank/DDBJ databases">
        <title>FDA dAtabase for Regulatory Grade micrObial Sequences (FDA-ARGOS): Supporting development and validation of Infectious Disease Dx tests.</title>
        <authorList>
            <person name="Case J."/>
            <person name="Tallon L."/>
            <person name="Sadzewicz L."/>
            <person name="Sengamalay N."/>
            <person name="Ott S."/>
            <person name="Godinez A."/>
            <person name="Nagaraj S."/>
            <person name="Nadendla S."/>
            <person name="Sichtig H."/>
        </authorList>
    </citation>
    <scope>NUCLEOTIDE SEQUENCE [LARGE SCALE GENOMIC DNA]</scope>
    <source>
        <strain evidence="3">FDAARGOS_147</strain>
    </source>
</reference>
<dbReference type="EMBL" id="CP014060">
    <property type="protein sequence ID" value="AMG36849.1"/>
    <property type="molecule type" value="Genomic_DNA"/>
</dbReference>
<dbReference type="GO" id="GO:0008757">
    <property type="term" value="F:S-adenosylmethionine-dependent methyltransferase activity"/>
    <property type="evidence" value="ECO:0007669"/>
    <property type="project" value="InterPro"/>
</dbReference>